<keyword evidence="3" id="KW-1185">Reference proteome</keyword>
<dbReference type="Proteomes" id="UP000266723">
    <property type="component" value="Unassembled WGS sequence"/>
</dbReference>
<organism evidence="2 3">
    <name type="scientific">Brassica cretica</name>
    <name type="common">Mustard</name>
    <dbReference type="NCBI Taxonomy" id="69181"/>
    <lineage>
        <taxon>Eukaryota</taxon>
        <taxon>Viridiplantae</taxon>
        <taxon>Streptophyta</taxon>
        <taxon>Embryophyta</taxon>
        <taxon>Tracheophyta</taxon>
        <taxon>Spermatophyta</taxon>
        <taxon>Magnoliopsida</taxon>
        <taxon>eudicotyledons</taxon>
        <taxon>Gunneridae</taxon>
        <taxon>Pentapetalae</taxon>
        <taxon>rosids</taxon>
        <taxon>malvids</taxon>
        <taxon>Brassicales</taxon>
        <taxon>Brassicaceae</taxon>
        <taxon>Brassiceae</taxon>
        <taxon>Brassica</taxon>
    </lineage>
</organism>
<evidence type="ECO:0000313" key="2">
    <source>
        <dbReference type="EMBL" id="KAF3581550.1"/>
    </source>
</evidence>
<proteinExistence type="predicted"/>
<evidence type="ECO:0000256" key="1">
    <source>
        <dbReference type="SAM" id="MobiDB-lite"/>
    </source>
</evidence>
<gene>
    <name evidence="2" type="ORF">DY000_02033684</name>
</gene>
<accession>A0ABQ7DWM1</accession>
<sequence length="60" mass="6798">MEKKMMYPLEELSYVPTSHGEDDDVSSCDDDDDSLTPSIVFDQIMGPTLMLASHEHPFYS</sequence>
<name>A0ABQ7DWM1_BRACR</name>
<feature type="region of interest" description="Disordered" evidence="1">
    <location>
        <begin position="14"/>
        <end position="37"/>
    </location>
</feature>
<reference evidence="2 3" key="1">
    <citation type="journal article" date="2020" name="BMC Genomics">
        <title>Intraspecific diversification of the crop wild relative Brassica cretica Lam. using demographic model selection.</title>
        <authorList>
            <person name="Kioukis A."/>
            <person name="Michalopoulou V.A."/>
            <person name="Briers L."/>
            <person name="Pirintsos S."/>
            <person name="Studholme D.J."/>
            <person name="Pavlidis P."/>
            <person name="Sarris P.F."/>
        </authorList>
    </citation>
    <scope>NUCLEOTIDE SEQUENCE [LARGE SCALE GENOMIC DNA]</scope>
    <source>
        <strain evidence="3">cv. PFS-1207/04</strain>
    </source>
</reference>
<feature type="compositionally biased region" description="Acidic residues" evidence="1">
    <location>
        <begin position="21"/>
        <end position="34"/>
    </location>
</feature>
<evidence type="ECO:0000313" key="3">
    <source>
        <dbReference type="Proteomes" id="UP000266723"/>
    </source>
</evidence>
<protein>
    <submittedName>
        <fullName evidence="2">Uncharacterized protein</fullName>
    </submittedName>
</protein>
<comment type="caution">
    <text evidence="2">The sequence shown here is derived from an EMBL/GenBank/DDBJ whole genome shotgun (WGS) entry which is preliminary data.</text>
</comment>
<dbReference type="EMBL" id="QGKV02000649">
    <property type="protein sequence ID" value="KAF3581550.1"/>
    <property type="molecule type" value="Genomic_DNA"/>
</dbReference>